<evidence type="ECO:0000313" key="4">
    <source>
        <dbReference type="Proteomes" id="UP000007952"/>
    </source>
</evidence>
<accession>F6FJ28</accession>
<evidence type="ECO:0000313" key="3">
    <source>
        <dbReference type="EMBL" id="AEG73226.1"/>
    </source>
</evidence>
<protein>
    <recommendedName>
        <fullName evidence="5">Lipoprotein</fullName>
    </recommendedName>
</protein>
<evidence type="ECO:0000256" key="1">
    <source>
        <dbReference type="SAM" id="MobiDB-lite"/>
    </source>
</evidence>
<evidence type="ECO:0000256" key="2">
    <source>
        <dbReference type="SAM" id="SignalP"/>
    </source>
</evidence>
<feature type="region of interest" description="Disordered" evidence="1">
    <location>
        <begin position="64"/>
        <end position="87"/>
    </location>
</feature>
<reference key="2">
    <citation type="submission" date="2011-05" db="EMBL/GenBank/DDBJ databases">
        <title>The Genome of Mycoplasma haemofelis Strain Ohio2, a pathogenic hemoplasma of the cat.</title>
        <authorList>
            <person name="Santos A.P."/>
            <person name="Guimaraes A.M.S."/>
            <person name="SanMiguel P.J."/>
            <person name="Martin S.W."/>
            <person name="Messick J.B."/>
        </authorList>
    </citation>
    <scope>NUCLEOTIDE SEQUENCE</scope>
    <source>
        <strain>Ohio2</strain>
    </source>
</reference>
<name>F6FJ28_MYCHI</name>
<organism evidence="3 4">
    <name type="scientific">Mycoplasma haemofelis (strain Ohio2)</name>
    <dbReference type="NCBI Taxonomy" id="859194"/>
    <lineage>
        <taxon>Bacteria</taxon>
        <taxon>Bacillati</taxon>
        <taxon>Mycoplasmatota</taxon>
        <taxon>Mollicutes</taxon>
        <taxon>Mycoplasmataceae</taxon>
        <taxon>Mycoplasma</taxon>
    </lineage>
</organism>
<dbReference type="Proteomes" id="UP000007952">
    <property type="component" value="Chromosome"/>
</dbReference>
<evidence type="ECO:0008006" key="5">
    <source>
        <dbReference type="Google" id="ProtNLM"/>
    </source>
</evidence>
<feature type="chain" id="PRO_5003339442" description="Lipoprotein" evidence="2">
    <location>
        <begin position="20"/>
        <end position="222"/>
    </location>
</feature>
<dbReference type="STRING" id="859194.MHF_0971"/>
<feature type="signal peptide" evidence="2">
    <location>
        <begin position="1"/>
        <end position="19"/>
    </location>
</feature>
<dbReference type="BioCyc" id="MHAE859194:G1GR7-964-MONOMER"/>
<gene>
    <name evidence="3" type="ordered locus">MHF_0971</name>
</gene>
<sequence length="222" mass="24736">MSKLLLPALGLGGASAAAAGGYALFSGRDNPSLPQEETFRTKYAKAILQDSDSLWDSKFTSLERGNQHTHPKLAQAKTQSSSNKETTKALHKQACREIYNSKVEGTTYLSDFQSYCSKNFKDATTSSKQWIADGHNQTEKWNPKLTALSTLGEDQKGQLDGDLKTLKETLSKVSNSSWEDSHRQSLKQWCDESQKAIFMGEEDEKFIQVGLYTVSSLSYFQQ</sequence>
<dbReference type="AlphaFoldDB" id="F6FJ28"/>
<dbReference type="EMBL" id="CP002808">
    <property type="protein sequence ID" value="AEG73226.1"/>
    <property type="molecule type" value="Genomic_DNA"/>
</dbReference>
<dbReference type="KEGG" id="mhf:MHF_0971"/>
<dbReference type="HOGENOM" id="CLU_096783_0_0_14"/>
<keyword evidence="2" id="KW-0732">Signal</keyword>
<proteinExistence type="predicted"/>
<reference evidence="3 4" key="1">
    <citation type="journal article" date="2011" name="J. Bacteriol.">
        <title>Complete genome sequences of two hemotropic Mycoplasmas, Mycoplasma haemofelis strain Ohio2 and Mycoplasma suis strain Illinois.</title>
        <authorList>
            <person name="Messick J.B."/>
            <person name="Santos A.P."/>
            <person name="Guimaraes A.M."/>
        </authorList>
    </citation>
    <scope>NUCLEOTIDE SEQUENCE [LARGE SCALE GENOMIC DNA]</scope>
    <source>
        <strain evidence="3 4">Ohio2</strain>
    </source>
</reference>